<dbReference type="Pfam" id="PF13472">
    <property type="entry name" value="Lipase_GDSL_2"/>
    <property type="match status" value="1"/>
</dbReference>
<sequence length="287" mass="29568">MRRIASIVACAALAGAGMVSATTPAVAKSFVTSPYVALGDSYSSGAGILPQVLGSPPACSRSQVNYPHDVAAVTQPAAFTDVTCSGAKTSDFFTSQSAGVPPQLDAVNADTRLITMTISGNDGGVFVNSFFGCVTVDAGQVYGNPCQQKYGTTFVDTINNQTYPALVNTLSAVRAKAPHAKVVILGYPQILPPVGDPSCYPSMPYSMGDVPWLVNQQQVANDAVRRAAEATGAHYVDTSTPSAGHDACAAPGTRWMEPVTNPVNADPVHPNADGEAAMARATLTAIS</sequence>
<protein>
    <submittedName>
        <fullName evidence="3">SGNH/GDSL hydrolase family protein</fullName>
    </submittedName>
</protein>
<feature type="signal peptide" evidence="1">
    <location>
        <begin position="1"/>
        <end position="21"/>
    </location>
</feature>
<dbReference type="EMBL" id="CP110615">
    <property type="protein sequence ID" value="UZJ24770.1"/>
    <property type="molecule type" value="Genomic_DNA"/>
</dbReference>
<dbReference type="InterPro" id="IPR013830">
    <property type="entry name" value="SGNH_hydro"/>
</dbReference>
<dbReference type="GO" id="GO:0016787">
    <property type="term" value="F:hydrolase activity"/>
    <property type="evidence" value="ECO:0007669"/>
    <property type="project" value="UniProtKB-KW"/>
</dbReference>
<reference evidence="3" key="1">
    <citation type="submission" date="2022-10" db="EMBL/GenBank/DDBJ databases">
        <title>Rhodococcus sp.75.</title>
        <authorList>
            <person name="Sun M."/>
        </authorList>
    </citation>
    <scope>NUCLEOTIDE SEQUENCE</scope>
    <source>
        <strain evidence="3">75</strain>
    </source>
</reference>
<organism evidence="3 4">
    <name type="scientific">Rhodococcus antarcticus</name>
    <dbReference type="NCBI Taxonomy" id="2987751"/>
    <lineage>
        <taxon>Bacteria</taxon>
        <taxon>Bacillati</taxon>
        <taxon>Actinomycetota</taxon>
        <taxon>Actinomycetes</taxon>
        <taxon>Mycobacteriales</taxon>
        <taxon>Nocardiaceae</taxon>
        <taxon>Rhodococcus</taxon>
    </lineage>
</organism>
<evidence type="ECO:0000313" key="4">
    <source>
        <dbReference type="Proteomes" id="UP001164965"/>
    </source>
</evidence>
<dbReference type="InterPro" id="IPR036514">
    <property type="entry name" value="SGNH_hydro_sf"/>
</dbReference>
<keyword evidence="3" id="KW-0378">Hydrolase</keyword>
<evidence type="ECO:0000259" key="2">
    <source>
        <dbReference type="Pfam" id="PF13472"/>
    </source>
</evidence>
<gene>
    <name evidence="3" type="ORF">RHODO2019_16940</name>
</gene>
<keyword evidence="1" id="KW-0732">Signal</keyword>
<evidence type="ECO:0000256" key="1">
    <source>
        <dbReference type="SAM" id="SignalP"/>
    </source>
</evidence>
<evidence type="ECO:0000313" key="3">
    <source>
        <dbReference type="EMBL" id="UZJ24770.1"/>
    </source>
</evidence>
<feature type="domain" description="SGNH hydrolase-type esterase" evidence="2">
    <location>
        <begin position="37"/>
        <end position="276"/>
    </location>
</feature>
<dbReference type="InterPro" id="IPR037460">
    <property type="entry name" value="SEST-like"/>
</dbReference>
<keyword evidence="4" id="KW-1185">Reference proteome</keyword>
<dbReference type="Gene3D" id="3.40.50.1110">
    <property type="entry name" value="SGNH hydrolase"/>
    <property type="match status" value="1"/>
</dbReference>
<dbReference type="PANTHER" id="PTHR37981">
    <property type="entry name" value="LIPASE 2"/>
    <property type="match status" value="1"/>
</dbReference>
<accession>A0ABY6NZG8</accession>
<feature type="chain" id="PRO_5046604723" evidence="1">
    <location>
        <begin position="22"/>
        <end position="287"/>
    </location>
</feature>
<dbReference type="RefSeq" id="WP_265382876.1">
    <property type="nucleotide sequence ID" value="NZ_CP110615.1"/>
</dbReference>
<proteinExistence type="predicted"/>
<name>A0ABY6NZG8_9NOCA</name>
<dbReference type="CDD" id="cd01823">
    <property type="entry name" value="SEST_like"/>
    <property type="match status" value="1"/>
</dbReference>
<dbReference type="SUPFAM" id="SSF52266">
    <property type="entry name" value="SGNH hydrolase"/>
    <property type="match status" value="1"/>
</dbReference>
<dbReference type="PANTHER" id="PTHR37981:SF1">
    <property type="entry name" value="SGNH HYDROLASE-TYPE ESTERASE DOMAIN-CONTAINING PROTEIN"/>
    <property type="match status" value="1"/>
</dbReference>
<dbReference type="Proteomes" id="UP001164965">
    <property type="component" value="Chromosome"/>
</dbReference>